<proteinExistence type="predicted"/>
<evidence type="ECO:0000313" key="3">
    <source>
        <dbReference type="Proteomes" id="UP000078468"/>
    </source>
</evidence>
<name>A0A191V514_9ACTN</name>
<sequence length="191" mass="20784">MAVAGGRHVGVEAEIQHPRPSAAVGRHLIGHALCRGQSTGSWCGLLFEPTEPEEFPEIAKLRRRQCSRPFDQVFPVQGDQPRAGDEPGAGERDPQHAFHGQSLRGTYCQLGGDSAEFDAGGSDDLHRPELRPFSREQYDGPPPVDLRPPDFATLHRSSCHRAVDGLCEASPFDGLGAPTVPWPDAHQVITR</sequence>
<protein>
    <submittedName>
        <fullName evidence="2">Uncharacterized protein</fullName>
    </submittedName>
</protein>
<feature type="compositionally biased region" description="Basic and acidic residues" evidence="1">
    <location>
        <begin position="123"/>
        <end position="138"/>
    </location>
</feature>
<dbReference type="KEGG" id="spav:Spa2297_25905"/>
<organism evidence="2 3">
    <name type="scientific">Streptomyces parvulus</name>
    <dbReference type="NCBI Taxonomy" id="146923"/>
    <lineage>
        <taxon>Bacteria</taxon>
        <taxon>Bacillati</taxon>
        <taxon>Actinomycetota</taxon>
        <taxon>Actinomycetes</taxon>
        <taxon>Kitasatosporales</taxon>
        <taxon>Streptomycetaceae</taxon>
        <taxon>Streptomyces</taxon>
    </lineage>
</organism>
<gene>
    <name evidence="2" type="ORF">Spa2297_25905</name>
</gene>
<reference evidence="2 3" key="1">
    <citation type="submission" date="2016-05" db="EMBL/GenBank/DDBJ databases">
        <title>Non-Contiguous Finished Genome Sequence of Streptomyces parvulus 2297 Integrated Site-Specifically with Actinophage R4.</title>
        <authorList>
            <person name="Nishizawa T."/>
            <person name="Miura T."/>
            <person name="Harada C."/>
            <person name="Guo Y."/>
            <person name="Narisawa K."/>
            <person name="Ohta H."/>
            <person name="Takahashi H."/>
            <person name="Shirai M."/>
        </authorList>
    </citation>
    <scope>NUCLEOTIDE SEQUENCE [LARGE SCALE GENOMIC DNA]</scope>
    <source>
        <strain evidence="2 3">2297</strain>
    </source>
</reference>
<dbReference type="AlphaFoldDB" id="A0A191V514"/>
<accession>A0A191V514</accession>
<evidence type="ECO:0000256" key="1">
    <source>
        <dbReference type="SAM" id="MobiDB-lite"/>
    </source>
</evidence>
<evidence type="ECO:0000313" key="2">
    <source>
        <dbReference type="EMBL" id="ANJ10101.1"/>
    </source>
</evidence>
<feature type="region of interest" description="Disordered" evidence="1">
    <location>
        <begin position="72"/>
        <end position="146"/>
    </location>
</feature>
<dbReference type="EMBL" id="CP015866">
    <property type="protein sequence ID" value="ANJ10101.1"/>
    <property type="molecule type" value="Genomic_DNA"/>
</dbReference>
<dbReference type="Proteomes" id="UP000078468">
    <property type="component" value="Chromosome"/>
</dbReference>
<feature type="compositionally biased region" description="Basic and acidic residues" evidence="1">
    <location>
        <begin position="82"/>
        <end position="96"/>
    </location>
</feature>